<gene>
    <name evidence="2" type="ORF">BJ970_007393</name>
</gene>
<dbReference type="Gene3D" id="3.40.50.80">
    <property type="entry name" value="Nucleotide-binding domain of ferredoxin-NADP reductase (FNR) module"/>
    <property type="match status" value="1"/>
</dbReference>
<dbReference type="InterPro" id="IPR039374">
    <property type="entry name" value="SIP_fam"/>
</dbReference>
<dbReference type="PANTHER" id="PTHR30157">
    <property type="entry name" value="FERRIC REDUCTASE, NADPH-DEPENDENT"/>
    <property type="match status" value="1"/>
</dbReference>
<reference evidence="2 3" key="1">
    <citation type="submission" date="2020-08" db="EMBL/GenBank/DDBJ databases">
        <title>Sequencing the genomes of 1000 actinobacteria strains.</title>
        <authorList>
            <person name="Klenk H.-P."/>
        </authorList>
    </citation>
    <scope>NUCLEOTIDE SEQUENCE [LARGE SCALE GENOMIC DNA]</scope>
    <source>
        <strain evidence="2 3">DSM 45584</strain>
    </source>
</reference>
<evidence type="ECO:0000313" key="3">
    <source>
        <dbReference type="Proteomes" id="UP000584374"/>
    </source>
</evidence>
<dbReference type="EMBL" id="JACHIW010000003">
    <property type="protein sequence ID" value="MBB5159793.1"/>
    <property type="molecule type" value="Genomic_DNA"/>
</dbReference>
<keyword evidence="3" id="KW-1185">Reference proteome</keyword>
<dbReference type="PANTHER" id="PTHR30157:SF0">
    <property type="entry name" value="NADPH-DEPENDENT FERRIC-CHELATE REDUCTASE"/>
    <property type="match status" value="1"/>
</dbReference>
<dbReference type="PROSITE" id="PS51384">
    <property type="entry name" value="FAD_FR"/>
    <property type="match status" value="1"/>
</dbReference>
<dbReference type="InterPro" id="IPR013113">
    <property type="entry name" value="SIP_FAD-bd"/>
</dbReference>
<dbReference type="InterPro" id="IPR039261">
    <property type="entry name" value="FNR_nucleotide-bd"/>
</dbReference>
<proteinExistence type="predicted"/>
<protein>
    <submittedName>
        <fullName evidence="2">NADPH-dependent ferric siderophore reductase</fullName>
    </submittedName>
</protein>
<dbReference type="SUPFAM" id="SSF63380">
    <property type="entry name" value="Riboflavin synthase domain-like"/>
    <property type="match status" value="1"/>
</dbReference>
<dbReference type="InterPro" id="IPR007037">
    <property type="entry name" value="SIP_rossman_dom"/>
</dbReference>
<dbReference type="InterPro" id="IPR017927">
    <property type="entry name" value="FAD-bd_FR_type"/>
</dbReference>
<dbReference type="Pfam" id="PF04954">
    <property type="entry name" value="SIP"/>
    <property type="match status" value="1"/>
</dbReference>
<dbReference type="RefSeq" id="WP_184732771.1">
    <property type="nucleotide sequence ID" value="NZ_JACHIW010000003.1"/>
</dbReference>
<dbReference type="Proteomes" id="UP000584374">
    <property type="component" value="Unassembled WGS sequence"/>
</dbReference>
<evidence type="ECO:0000313" key="2">
    <source>
        <dbReference type="EMBL" id="MBB5159793.1"/>
    </source>
</evidence>
<dbReference type="AlphaFoldDB" id="A0A840QKX8"/>
<comment type="caution">
    <text evidence="2">The sequence shown here is derived from an EMBL/GenBank/DDBJ whole genome shotgun (WGS) entry which is preliminary data.</text>
</comment>
<name>A0A840QKX8_9PSEU</name>
<feature type="domain" description="FAD-binding FR-type" evidence="1">
    <location>
        <begin position="16"/>
        <end position="146"/>
    </location>
</feature>
<evidence type="ECO:0000259" key="1">
    <source>
        <dbReference type="PROSITE" id="PS51384"/>
    </source>
</evidence>
<dbReference type="CDD" id="cd06193">
    <property type="entry name" value="siderophore_interacting"/>
    <property type="match status" value="1"/>
</dbReference>
<sequence length="309" mass="34032">MATTRTGQTIEHKPAYRLFPVQVARVHRLGPTFVRLTFAAECLRSFGAGGADQRIKLALPQPGRTLADFPDGPDWYQRWLAQPEEIRPHLRTYTVRAYRPEPAELDVDFVLHGGPGHGGPASTWAATARPGDEIGLLGPDRPGTGRMWGCEWAPPASARQLVLAGDETALPAVAAIVESLPPSARGIVCLEVPEEHDRQEWTVPDGVEVRWFARRATVPHGRLLEAGVATALDELHLRARGDVAELDDINVDTSLLWEVPDTSASPGRFYGWLAGEAAVIKRLRRMLVNDYGIPKQAVAFMGYWREGRC</sequence>
<dbReference type="InterPro" id="IPR017938">
    <property type="entry name" value="Riboflavin_synthase-like_b-brl"/>
</dbReference>
<organism evidence="2 3">
    <name type="scientific">Saccharopolyspora phatthalungensis</name>
    <dbReference type="NCBI Taxonomy" id="664693"/>
    <lineage>
        <taxon>Bacteria</taxon>
        <taxon>Bacillati</taxon>
        <taxon>Actinomycetota</taxon>
        <taxon>Actinomycetes</taxon>
        <taxon>Pseudonocardiales</taxon>
        <taxon>Pseudonocardiaceae</taxon>
        <taxon>Saccharopolyspora</taxon>
    </lineage>
</organism>
<dbReference type="Pfam" id="PF08021">
    <property type="entry name" value="FAD_binding_9"/>
    <property type="match status" value="1"/>
</dbReference>
<accession>A0A840QKX8</accession>
<dbReference type="GO" id="GO:0016491">
    <property type="term" value="F:oxidoreductase activity"/>
    <property type="evidence" value="ECO:0007669"/>
    <property type="project" value="InterPro"/>
</dbReference>
<dbReference type="Gene3D" id="2.40.30.10">
    <property type="entry name" value="Translation factors"/>
    <property type="match status" value="1"/>
</dbReference>